<dbReference type="AlphaFoldDB" id="A0A150X221"/>
<dbReference type="CDD" id="cd01166">
    <property type="entry name" value="KdgK"/>
    <property type="match status" value="1"/>
</dbReference>
<comment type="caution">
    <text evidence="5">The sequence shown here is derived from an EMBL/GenBank/DDBJ whole genome shotgun (WGS) entry which is preliminary data.</text>
</comment>
<proteinExistence type="inferred from homology"/>
<gene>
    <name evidence="5" type="ORF">AWN68_08680</name>
</gene>
<dbReference type="Gene3D" id="3.40.1190.20">
    <property type="match status" value="1"/>
</dbReference>
<protein>
    <recommendedName>
        <fullName evidence="4">Carbohydrate kinase PfkB domain-containing protein</fullName>
    </recommendedName>
</protein>
<dbReference type="InterPro" id="IPR029056">
    <property type="entry name" value="Ribokinase-like"/>
</dbReference>
<keyword evidence="6" id="KW-1185">Reference proteome</keyword>
<dbReference type="PANTHER" id="PTHR43320:SF2">
    <property type="entry name" value="2-DEHYDRO-3-DEOXYGLUCONOKINASE_2-DEHYDRO-3-DEOXYGALACTONOKINASE"/>
    <property type="match status" value="1"/>
</dbReference>
<reference evidence="5 6" key="1">
    <citation type="submission" date="2016-01" db="EMBL/GenBank/DDBJ databases">
        <title>Genome sequencing of Roseivirga echinicomitans KMM 6058.</title>
        <authorList>
            <person name="Selvaratnam C."/>
            <person name="Thevarajoo S."/>
            <person name="Goh K.M."/>
            <person name="Ee R."/>
            <person name="Chan K.-G."/>
            <person name="Chong C.S."/>
        </authorList>
    </citation>
    <scope>NUCLEOTIDE SEQUENCE [LARGE SCALE GENOMIC DNA]</scope>
    <source>
        <strain evidence="5 6">KMM 6058</strain>
    </source>
</reference>
<evidence type="ECO:0000313" key="5">
    <source>
        <dbReference type="EMBL" id="KYG72769.1"/>
    </source>
</evidence>
<dbReference type="OrthoDB" id="9813569at2"/>
<name>A0A150X221_9BACT</name>
<evidence type="ECO:0000256" key="3">
    <source>
        <dbReference type="ARBA" id="ARBA00022777"/>
    </source>
</evidence>
<dbReference type="SUPFAM" id="SSF53613">
    <property type="entry name" value="Ribokinase-like"/>
    <property type="match status" value="1"/>
</dbReference>
<dbReference type="InterPro" id="IPR011611">
    <property type="entry name" value="PfkB_dom"/>
</dbReference>
<feature type="domain" description="Carbohydrate kinase PfkB" evidence="4">
    <location>
        <begin position="2"/>
        <end position="224"/>
    </location>
</feature>
<dbReference type="PANTHER" id="PTHR43320">
    <property type="entry name" value="SUGAR KINASE"/>
    <property type="match status" value="1"/>
</dbReference>
<comment type="similarity">
    <text evidence="1">Belongs to the carbohydrate kinase PfkB family.</text>
</comment>
<dbReference type="STRING" id="296218.AWN68_08680"/>
<sequence length="343" mass="38175">MKIVTFGELLMRLTPPGNFRFAQADTYRVVYGGAEANTAISLSQMGHKLHYVTQLPDTMIGHTAIREVTKWGVNVDDVKFSGEKMGIYFLERGVSVRGGQIIYDRKNSSFSEIDENTFDWETILEGADWFHWTGITPALSEGTAKACLKAITVAHKMGIPISCDLNYRGMLWKYGADPKSVMPELISMSTVVLANEKDVANYLGIEPTEADYQEVEGFGKRCHEFVSKALVAEFPNIKTVVTTLRQTINATHNRWSGVVYHEGNFITGKVYDLNSIVERIGGGDSFMGAYLHGVLEYKDQQMALDFGLAASSLKLTVPGDYNIASEKEINHFMNSKSVGRINR</sequence>
<keyword evidence="2" id="KW-0808">Transferase</keyword>
<evidence type="ECO:0000259" key="4">
    <source>
        <dbReference type="Pfam" id="PF00294"/>
    </source>
</evidence>
<dbReference type="Pfam" id="PF00294">
    <property type="entry name" value="PfkB"/>
    <property type="match status" value="1"/>
</dbReference>
<evidence type="ECO:0000256" key="2">
    <source>
        <dbReference type="ARBA" id="ARBA00022679"/>
    </source>
</evidence>
<dbReference type="Proteomes" id="UP000075615">
    <property type="component" value="Unassembled WGS sequence"/>
</dbReference>
<keyword evidence="3" id="KW-0418">Kinase</keyword>
<dbReference type="EMBL" id="LRDB01000050">
    <property type="protein sequence ID" value="KYG72769.1"/>
    <property type="molecule type" value="Genomic_DNA"/>
</dbReference>
<dbReference type="InterPro" id="IPR052700">
    <property type="entry name" value="Carb_kinase_PfkB-like"/>
</dbReference>
<accession>A0A150X221</accession>
<dbReference type="GO" id="GO:0016301">
    <property type="term" value="F:kinase activity"/>
    <property type="evidence" value="ECO:0007669"/>
    <property type="project" value="UniProtKB-KW"/>
</dbReference>
<organism evidence="5 6">
    <name type="scientific">Roseivirga echinicomitans</name>
    <dbReference type="NCBI Taxonomy" id="296218"/>
    <lineage>
        <taxon>Bacteria</taxon>
        <taxon>Pseudomonadati</taxon>
        <taxon>Bacteroidota</taxon>
        <taxon>Cytophagia</taxon>
        <taxon>Cytophagales</taxon>
        <taxon>Roseivirgaceae</taxon>
        <taxon>Roseivirga</taxon>
    </lineage>
</organism>
<evidence type="ECO:0000256" key="1">
    <source>
        <dbReference type="ARBA" id="ARBA00010688"/>
    </source>
</evidence>
<dbReference type="RefSeq" id="WP_068417265.1">
    <property type="nucleotide sequence ID" value="NZ_LRDB01000050.1"/>
</dbReference>
<evidence type="ECO:0000313" key="6">
    <source>
        <dbReference type="Proteomes" id="UP000075615"/>
    </source>
</evidence>